<accession>A0A067MX48</accession>
<keyword evidence="2" id="KW-1185">Reference proteome</keyword>
<dbReference type="Proteomes" id="UP000027195">
    <property type="component" value="Unassembled WGS sequence"/>
</dbReference>
<dbReference type="Pfam" id="PF00300">
    <property type="entry name" value="His_Phos_1"/>
    <property type="match status" value="1"/>
</dbReference>
<sequence>MSITPRQYDYFTVPGFFIQDDPSTDPNTAGSIPPRFGLIDESPERWTTFQSKLDELNSQAAEGAKYKILFVARHGQGYHNLGSALYGKDAWDDYWRKLNGDGNIVWGPDPKLTELGISQAEVAHAAWKTEIPYGIPLPSLYSSPFSRAASTLEITFKDILLSTSPPARPFIIENLREIIGVSTCDKRDTKTYIANAYPGFDFEDGFTEEDVLWHPDIRETNPEIQVRARAALDQIFTRDSSTFISITCHSRFGMNLLSVLGHRKYYLATGAVVPILVKATPKS</sequence>
<dbReference type="OrthoDB" id="496981at2759"/>
<dbReference type="HOGENOM" id="CLU_039184_0_0_1"/>
<dbReference type="InParanoid" id="A0A067MX48"/>
<dbReference type="PANTHER" id="PTHR48100">
    <property type="entry name" value="BROAD-SPECIFICITY PHOSPHATASE YOR283W-RELATED"/>
    <property type="match status" value="1"/>
</dbReference>
<dbReference type="GO" id="GO:0005737">
    <property type="term" value="C:cytoplasm"/>
    <property type="evidence" value="ECO:0007669"/>
    <property type="project" value="TreeGrafter"/>
</dbReference>
<dbReference type="FunCoup" id="A0A067MX48">
    <property type="interactions" value="319"/>
</dbReference>
<dbReference type="InterPro" id="IPR029033">
    <property type="entry name" value="His_PPase_superfam"/>
</dbReference>
<dbReference type="GO" id="GO:0016791">
    <property type="term" value="F:phosphatase activity"/>
    <property type="evidence" value="ECO:0007669"/>
    <property type="project" value="TreeGrafter"/>
</dbReference>
<dbReference type="CDD" id="cd07067">
    <property type="entry name" value="HP_PGM_like"/>
    <property type="match status" value="1"/>
</dbReference>
<dbReference type="Gene3D" id="3.40.50.1240">
    <property type="entry name" value="Phosphoglycerate mutase-like"/>
    <property type="match status" value="1"/>
</dbReference>
<organism evidence="1 2">
    <name type="scientific">Botryobasidium botryosum (strain FD-172 SS1)</name>
    <dbReference type="NCBI Taxonomy" id="930990"/>
    <lineage>
        <taxon>Eukaryota</taxon>
        <taxon>Fungi</taxon>
        <taxon>Dikarya</taxon>
        <taxon>Basidiomycota</taxon>
        <taxon>Agaricomycotina</taxon>
        <taxon>Agaricomycetes</taxon>
        <taxon>Cantharellales</taxon>
        <taxon>Botryobasidiaceae</taxon>
        <taxon>Botryobasidium</taxon>
    </lineage>
</organism>
<name>A0A067MX48_BOTB1</name>
<dbReference type="InterPro" id="IPR013078">
    <property type="entry name" value="His_Pase_superF_clade-1"/>
</dbReference>
<dbReference type="InterPro" id="IPR050275">
    <property type="entry name" value="PGM_Phosphatase"/>
</dbReference>
<gene>
    <name evidence="1" type="ORF">BOTBODRAFT_65050</name>
</gene>
<dbReference type="EMBL" id="KL198029">
    <property type="protein sequence ID" value="KDQ16131.1"/>
    <property type="molecule type" value="Genomic_DNA"/>
</dbReference>
<evidence type="ECO:0008006" key="3">
    <source>
        <dbReference type="Google" id="ProtNLM"/>
    </source>
</evidence>
<evidence type="ECO:0000313" key="1">
    <source>
        <dbReference type="EMBL" id="KDQ16131.1"/>
    </source>
</evidence>
<evidence type="ECO:0000313" key="2">
    <source>
        <dbReference type="Proteomes" id="UP000027195"/>
    </source>
</evidence>
<protein>
    <recommendedName>
        <fullName evidence="3">Phosphoglycerate mutase</fullName>
    </recommendedName>
</protein>
<dbReference type="SUPFAM" id="SSF53254">
    <property type="entry name" value="Phosphoglycerate mutase-like"/>
    <property type="match status" value="1"/>
</dbReference>
<proteinExistence type="predicted"/>
<dbReference type="PANTHER" id="PTHR48100:SF1">
    <property type="entry name" value="HISTIDINE PHOSPHATASE FAMILY PROTEIN-RELATED"/>
    <property type="match status" value="1"/>
</dbReference>
<dbReference type="AlphaFoldDB" id="A0A067MX48"/>
<reference evidence="2" key="1">
    <citation type="journal article" date="2014" name="Proc. Natl. Acad. Sci. U.S.A.">
        <title>Extensive sampling of basidiomycete genomes demonstrates inadequacy of the white-rot/brown-rot paradigm for wood decay fungi.</title>
        <authorList>
            <person name="Riley R."/>
            <person name="Salamov A.A."/>
            <person name="Brown D.W."/>
            <person name="Nagy L.G."/>
            <person name="Floudas D."/>
            <person name="Held B.W."/>
            <person name="Levasseur A."/>
            <person name="Lombard V."/>
            <person name="Morin E."/>
            <person name="Otillar R."/>
            <person name="Lindquist E.A."/>
            <person name="Sun H."/>
            <person name="LaButti K.M."/>
            <person name="Schmutz J."/>
            <person name="Jabbour D."/>
            <person name="Luo H."/>
            <person name="Baker S.E."/>
            <person name="Pisabarro A.G."/>
            <person name="Walton J.D."/>
            <person name="Blanchette R.A."/>
            <person name="Henrissat B."/>
            <person name="Martin F."/>
            <person name="Cullen D."/>
            <person name="Hibbett D.S."/>
            <person name="Grigoriev I.V."/>
        </authorList>
    </citation>
    <scope>NUCLEOTIDE SEQUENCE [LARGE SCALE GENOMIC DNA]</scope>
    <source>
        <strain evidence="2">FD-172 SS1</strain>
    </source>
</reference>